<dbReference type="Proteomes" id="UP000326570">
    <property type="component" value="Unassembled WGS sequence"/>
</dbReference>
<comment type="caution">
    <text evidence="1">The sequence shown here is derived from an EMBL/GenBank/DDBJ whole genome shotgun (WGS) entry which is preliminary data.</text>
</comment>
<dbReference type="EMBL" id="VTWT01000001">
    <property type="protein sequence ID" value="KAA9345752.1"/>
    <property type="molecule type" value="Genomic_DNA"/>
</dbReference>
<name>A0A5N1J709_9BACT</name>
<dbReference type="AlphaFoldDB" id="A0A5N1J709"/>
<reference evidence="1 2" key="1">
    <citation type="submission" date="2019-09" db="EMBL/GenBank/DDBJ databases">
        <title>Genome sequence of Adhaeribacter sp. M2.</title>
        <authorList>
            <person name="Srinivasan S."/>
        </authorList>
    </citation>
    <scope>NUCLEOTIDE SEQUENCE [LARGE SCALE GENOMIC DNA]</scope>
    <source>
        <strain evidence="1 2">M2</strain>
    </source>
</reference>
<accession>A0A5N1J709</accession>
<organism evidence="1 2">
    <name type="scientific">Adhaeribacter soli</name>
    <dbReference type="NCBI Taxonomy" id="2607655"/>
    <lineage>
        <taxon>Bacteria</taxon>
        <taxon>Pseudomonadati</taxon>
        <taxon>Bacteroidota</taxon>
        <taxon>Cytophagia</taxon>
        <taxon>Cytophagales</taxon>
        <taxon>Hymenobacteraceae</taxon>
        <taxon>Adhaeribacter</taxon>
    </lineage>
</organism>
<keyword evidence="2" id="KW-1185">Reference proteome</keyword>
<protein>
    <submittedName>
        <fullName evidence="1">Uncharacterized protein</fullName>
    </submittedName>
</protein>
<evidence type="ECO:0000313" key="1">
    <source>
        <dbReference type="EMBL" id="KAA9345752.1"/>
    </source>
</evidence>
<evidence type="ECO:0000313" key="2">
    <source>
        <dbReference type="Proteomes" id="UP000326570"/>
    </source>
</evidence>
<proteinExistence type="predicted"/>
<dbReference type="RefSeq" id="WP_150901895.1">
    <property type="nucleotide sequence ID" value="NZ_VTWT01000001.1"/>
</dbReference>
<sequence>MLTQFPTKPYEARFINHYNFRLIREVEKLFEHEIVAKNAAGSQEVQSFIIEPVVLAMQKSRRPVKRVSIKLSFGVYEGTLMLKGRLRDLKPVSGKNEVILYYGPARSFEPVTTGNLIAKALKQFNLNLLLEKTVL</sequence>
<gene>
    <name evidence="1" type="ORF">F0P94_01310</name>
</gene>